<feature type="transmembrane region" description="Helical" evidence="1">
    <location>
        <begin position="111"/>
        <end position="133"/>
    </location>
</feature>
<evidence type="ECO:0008006" key="4">
    <source>
        <dbReference type="Google" id="ProtNLM"/>
    </source>
</evidence>
<evidence type="ECO:0000313" key="3">
    <source>
        <dbReference type="Proteomes" id="UP000683925"/>
    </source>
</evidence>
<name>A0A8S1U3U8_PAROT</name>
<evidence type="ECO:0000313" key="2">
    <source>
        <dbReference type="EMBL" id="CAD8159194.1"/>
    </source>
</evidence>
<evidence type="ECO:0000256" key="1">
    <source>
        <dbReference type="SAM" id="Phobius"/>
    </source>
</evidence>
<dbReference type="Proteomes" id="UP000683925">
    <property type="component" value="Unassembled WGS sequence"/>
</dbReference>
<keyword evidence="1" id="KW-1133">Transmembrane helix</keyword>
<gene>
    <name evidence="2" type="ORF">POCTA_138.1.T0360257</name>
</gene>
<accession>A0A8S1U3U8</accession>
<keyword evidence="1" id="KW-0472">Membrane</keyword>
<sequence>MNEIGSNSHHVQKTRQITSRQLNLDLRMRSFQISRVRNCLLNVQCQNQRGSSRRNLKINKLYKKIIKTKHPITLKKIATKKNSSMIVNSQIQIQIQLYPIFHRVKVVLQQLLFFLDLLLVIALASICINYTTFHQCFSHMQLLKLSIQGGSNRII</sequence>
<dbReference type="EMBL" id="CAJJDP010000036">
    <property type="protein sequence ID" value="CAD8159194.1"/>
    <property type="molecule type" value="Genomic_DNA"/>
</dbReference>
<keyword evidence="1" id="KW-0812">Transmembrane</keyword>
<proteinExistence type="predicted"/>
<organism evidence="2 3">
    <name type="scientific">Paramecium octaurelia</name>
    <dbReference type="NCBI Taxonomy" id="43137"/>
    <lineage>
        <taxon>Eukaryota</taxon>
        <taxon>Sar</taxon>
        <taxon>Alveolata</taxon>
        <taxon>Ciliophora</taxon>
        <taxon>Intramacronucleata</taxon>
        <taxon>Oligohymenophorea</taxon>
        <taxon>Peniculida</taxon>
        <taxon>Parameciidae</taxon>
        <taxon>Paramecium</taxon>
    </lineage>
</organism>
<comment type="caution">
    <text evidence="2">The sequence shown here is derived from an EMBL/GenBank/DDBJ whole genome shotgun (WGS) entry which is preliminary data.</text>
</comment>
<reference evidence="2" key="1">
    <citation type="submission" date="2021-01" db="EMBL/GenBank/DDBJ databases">
        <authorList>
            <consortium name="Genoscope - CEA"/>
            <person name="William W."/>
        </authorList>
    </citation>
    <scope>NUCLEOTIDE SEQUENCE</scope>
</reference>
<keyword evidence="3" id="KW-1185">Reference proteome</keyword>
<dbReference type="AlphaFoldDB" id="A0A8S1U3U8"/>
<protein>
    <recommendedName>
        <fullName evidence="4">Transmembrane protein</fullName>
    </recommendedName>
</protein>